<keyword evidence="3" id="KW-1185">Reference proteome</keyword>
<accession>A0ABX0DAN2</accession>
<feature type="region of interest" description="Disordered" evidence="1">
    <location>
        <begin position="71"/>
        <end position="96"/>
    </location>
</feature>
<comment type="caution">
    <text evidence="2">The sequence shown here is derived from an EMBL/GenBank/DDBJ whole genome shotgun (WGS) entry which is preliminary data.</text>
</comment>
<name>A0ABX0DAN2_9MICC</name>
<evidence type="ECO:0000256" key="1">
    <source>
        <dbReference type="SAM" id="MobiDB-lite"/>
    </source>
</evidence>
<dbReference type="PANTHER" id="PTHR10948:SF23">
    <property type="entry name" value="TRANSPOSASE INSI FOR INSERTION SEQUENCE ELEMENT IS30A-RELATED"/>
    <property type="match status" value="1"/>
</dbReference>
<sequence>MTLGKWHSKFLTMLGPREGKTADGLAAVLIYWVNDLPALTRGSLTWDKGIEMARHAKLTLATNLPVYFVQPHSPRKRPSNENTNGLIREHMTSISS</sequence>
<dbReference type="RefSeq" id="WP_165182176.1">
    <property type="nucleotide sequence ID" value="NZ_JAAKZI010000017.1"/>
</dbReference>
<feature type="compositionally biased region" description="Basic and acidic residues" evidence="1">
    <location>
        <begin position="87"/>
        <end position="96"/>
    </location>
</feature>
<evidence type="ECO:0000313" key="2">
    <source>
        <dbReference type="EMBL" id="NGN83944.1"/>
    </source>
</evidence>
<proteinExistence type="predicted"/>
<dbReference type="Proteomes" id="UP000479226">
    <property type="component" value="Unassembled WGS sequence"/>
</dbReference>
<protein>
    <submittedName>
        <fullName evidence="2">IS30 family transposase</fullName>
    </submittedName>
</protein>
<dbReference type="PANTHER" id="PTHR10948">
    <property type="entry name" value="TRANSPOSASE"/>
    <property type="match status" value="1"/>
</dbReference>
<reference evidence="2 3" key="1">
    <citation type="submission" date="2020-02" db="EMBL/GenBank/DDBJ databases">
        <title>Genome sequence of the type strain DSM 27180 of Arthrobacter silviterrae.</title>
        <authorList>
            <person name="Gao J."/>
            <person name="Sun J."/>
        </authorList>
    </citation>
    <scope>NUCLEOTIDE SEQUENCE [LARGE SCALE GENOMIC DNA]</scope>
    <source>
        <strain evidence="2 3">DSM 27180</strain>
    </source>
</reference>
<gene>
    <name evidence="2" type="ORF">G6N77_10795</name>
</gene>
<dbReference type="EMBL" id="JAAKZI010000017">
    <property type="protein sequence ID" value="NGN83944.1"/>
    <property type="molecule type" value="Genomic_DNA"/>
</dbReference>
<organism evidence="2 3">
    <name type="scientific">Arthrobacter silviterrae</name>
    <dbReference type="NCBI Taxonomy" id="2026658"/>
    <lineage>
        <taxon>Bacteria</taxon>
        <taxon>Bacillati</taxon>
        <taxon>Actinomycetota</taxon>
        <taxon>Actinomycetes</taxon>
        <taxon>Micrococcales</taxon>
        <taxon>Micrococcaceae</taxon>
        <taxon>Arthrobacter</taxon>
    </lineage>
</organism>
<evidence type="ECO:0000313" key="3">
    <source>
        <dbReference type="Proteomes" id="UP000479226"/>
    </source>
</evidence>
<dbReference type="InterPro" id="IPR051917">
    <property type="entry name" value="Transposase-Integrase"/>
</dbReference>